<keyword evidence="5" id="KW-1185">Reference proteome</keyword>
<evidence type="ECO:0000256" key="1">
    <source>
        <dbReference type="ARBA" id="ARBA00022801"/>
    </source>
</evidence>
<dbReference type="EMBL" id="BAAATD010000024">
    <property type="protein sequence ID" value="GAA2637956.1"/>
    <property type="molecule type" value="Genomic_DNA"/>
</dbReference>
<dbReference type="Gene3D" id="1.10.3020.20">
    <property type="match status" value="1"/>
</dbReference>
<gene>
    <name evidence="4" type="ORF">GCM10010411_92230</name>
</gene>
<dbReference type="NCBIfam" id="TIGR00976">
    <property type="entry name" value="CocE_NonD"/>
    <property type="match status" value="1"/>
</dbReference>
<sequence>MEHDSDHRAHGEDPARSEARDGMRIDRQVPIRMDDGAVLRADVYRPDGEGRHPVVLSHGPYAKGSPFQDAYPVQWDAMVTEFPEITRDSSGRYQAWEVVDPERWVPDGYAVVRVDSRGSGWSPGFLDVLSPRETRDLYDCVEWAAAQPWSTGRVGLCGISYYAINAWLVAGLQPPHLTAMIPWEGVADFYRDAGYHGGIPSEFSRFWYPGEVLPVQYGNGERSFTDPNTGDSAAGPVTLTEEELAAARTDVIAEMQRRPLDDTWYRERSADWSKITVPFLSAANWGGQGLHSRGNFEGFTQAASEQKWLEVHGLEHWTMFYNDYGLSLQKRFFGHFLKGEDTGWEAEPRVRMQVRHADGIVTERFENEWPLARTKWTPFHLDTRGSGLVEGGAKVAERAEEDGPASGEHGVSYEATGGDVTFWTPPLDREVEITGPIAAKLFVSSSTSDADLFTIVRVFRPDGSEVVFRGALDANTPIGQGWLRASHRELDEERSLPHRPYHRHRRVLPLNPGEVYELDIEIWPTCVVVPPGHRIALTVRSTDYEYGGEPHPLNERLPYPTDGCGPCTHVNNTETGSALVTVHSGGRYDSHLLLPVIPRSESG</sequence>
<dbReference type="InterPro" id="IPR013736">
    <property type="entry name" value="Xaa-Pro_dipept_C"/>
</dbReference>
<evidence type="ECO:0000256" key="2">
    <source>
        <dbReference type="SAM" id="MobiDB-lite"/>
    </source>
</evidence>
<dbReference type="InterPro" id="IPR000383">
    <property type="entry name" value="Xaa-Pro-like_dom"/>
</dbReference>
<evidence type="ECO:0000313" key="4">
    <source>
        <dbReference type="EMBL" id="GAA2637956.1"/>
    </source>
</evidence>
<organism evidence="4 5">
    <name type="scientific">Actinomadura fulvescens</name>
    <dbReference type="NCBI Taxonomy" id="46160"/>
    <lineage>
        <taxon>Bacteria</taxon>
        <taxon>Bacillati</taxon>
        <taxon>Actinomycetota</taxon>
        <taxon>Actinomycetes</taxon>
        <taxon>Streptosporangiales</taxon>
        <taxon>Thermomonosporaceae</taxon>
        <taxon>Actinomadura</taxon>
    </lineage>
</organism>
<dbReference type="PANTHER" id="PTHR43056:SF10">
    <property type="entry name" value="COCE_NOND FAMILY, PUTATIVE (AFU_ORTHOLOGUE AFUA_7G00600)-RELATED"/>
    <property type="match status" value="1"/>
</dbReference>
<dbReference type="RefSeq" id="WP_344549135.1">
    <property type="nucleotide sequence ID" value="NZ_BAAATD010000024.1"/>
</dbReference>
<feature type="region of interest" description="Disordered" evidence="2">
    <location>
        <begin position="1"/>
        <end position="25"/>
    </location>
</feature>
<feature type="domain" description="Xaa-Pro dipeptidyl-peptidase C-terminal" evidence="3">
    <location>
        <begin position="330"/>
        <end position="593"/>
    </location>
</feature>
<dbReference type="SUPFAM" id="SSF49785">
    <property type="entry name" value="Galactose-binding domain-like"/>
    <property type="match status" value="1"/>
</dbReference>
<dbReference type="SMART" id="SM00939">
    <property type="entry name" value="PepX_C"/>
    <property type="match status" value="1"/>
</dbReference>
<name>A0ABN3QYA4_9ACTN</name>
<dbReference type="InterPro" id="IPR029058">
    <property type="entry name" value="AB_hydrolase_fold"/>
</dbReference>
<comment type="caution">
    <text evidence="4">The sequence shown here is derived from an EMBL/GenBank/DDBJ whole genome shotgun (WGS) entry which is preliminary data.</text>
</comment>
<dbReference type="Gene3D" id="2.60.120.260">
    <property type="entry name" value="Galactose-binding domain-like"/>
    <property type="match status" value="1"/>
</dbReference>
<dbReference type="Proteomes" id="UP001501509">
    <property type="component" value="Unassembled WGS sequence"/>
</dbReference>
<dbReference type="Pfam" id="PF08530">
    <property type="entry name" value="PepX_C"/>
    <property type="match status" value="1"/>
</dbReference>
<protein>
    <submittedName>
        <fullName evidence="4">CocE/NonD family hydrolase</fullName>
    </submittedName>
</protein>
<proteinExistence type="predicted"/>
<dbReference type="PANTHER" id="PTHR43056">
    <property type="entry name" value="PEPTIDASE S9 PROLYL OLIGOPEPTIDASE"/>
    <property type="match status" value="1"/>
</dbReference>
<dbReference type="InterPro" id="IPR050585">
    <property type="entry name" value="Xaa-Pro_dipeptidyl-ppase/CocE"/>
</dbReference>
<dbReference type="InterPro" id="IPR008979">
    <property type="entry name" value="Galactose-bd-like_sf"/>
</dbReference>
<evidence type="ECO:0000259" key="3">
    <source>
        <dbReference type="SMART" id="SM00939"/>
    </source>
</evidence>
<evidence type="ECO:0000313" key="5">
    <source>
        <dbReference type="Proteomes" id="UP001501509"/>
    </source>
</evidence>
<keyword evidence="1 4" id="KW-0378">Hydrolase</keyword>
<dbReference type="SUPFAM" id="SSF53474">
    <property type="entry name" value="alpha/beta-Hydrolases"/>
    <property type="match status" value="1"/>
</dbReference>
<dbReference type="Pfam" id="PF02129">
    <property type="entry name" value="Peptidase_S15"/>
    <property type="match status" value="1"/>
</dbReference>
<dbReference type="Gene3D" id="3.40.50.1820">
    <property type="entry name" value="alpha/beta hydrolase"/>
    <property type="match status" value="1"/>
</dbReference>
<reference evidence="4 5" key="1">
    <citation type="journal article" date="2019" name="Int. J. Syst. Evol. Microbiol.">
        <title>The Global Catalogue of Microorganisms (GCM) 10K type strain sequencing project: providing services to taxonomists for standard genome sequencing and annotation.</title>
        <authorList>
            <consortium name="The Broad Institute Genomics Platform"/>
            <consortium name="The Broad Institute Genome Sequencing Center for Infectious Disease"/>
            <person name="Wu L."/>
            <person name="Ma J."/>
        </authorList>
    </citation>
    <scope>NUCLEOTIDE SEQUENCE [LARGE SCALE GENOMIC DNA]</scope>
    <source>
        <strain evidence="4 5">JCM 6833</strain>
    </source>
</reference>
<dbReference type="GO" id="GO:0016787">
    <property type="term" value="F:hydrolase activity"/>
    <property type="evidence" value="ECO:0007669"/>
    <property type="project" value="UniProtKB-KW"/>
</dbReference>
<accession>A0ABN3QYA4</accession>
<dbReference type="InterPro" id="IPR005674">
    <property type="entry name" value="CocE/Ser_esterase"/>
</dbReference>